<reference evidence="1" key="1">
    <citation type="journal article" date="2012" name="PLoS ONE">
        <title>Gene sets for utilization of primary and secondary nutrition supplies in the distal gut of endangered iberian lynx.</title>
        <authorList>
            <person name="Alcaide M."/>
            <person name="Messina E."/>
            <person name="Richter M."/>
            <person name="Bargiela R."/>
            <person name="Peplies J."/>
            <person name="Huws S.A."/>
            <person name="Newbold C.J."/>
            <person name="Golyshin P.N."/>
            <person name="Simon M.A."/>
            <person name="Lopez G."/>
            <person name="Yakimov M.M."/>
            <person name="Ferrer M."/>
        </authorList>
    </citation>
    <scope>NUCLEOTIDE SEQUENCE</scope>
</reference>
<organism evidence="1">
    <name type="scientific">gut metagenome</name>
    <dbReference type="NCBI Taxonomy" id="749906"/>
    <lineage>
        <taxon>unclassified sequences</taxon>
        <taxon>metagenomes</taxon>
        <taxon>organismal metagenomes</taxon>
    </lineage>
</organism>
<proteinExistence type="predicted"/>
<dbReference type="EMBL" id="AMCI01006162">
    <property type="protein sequence ID" value="EJW94808.1"/>
    <property type="molecule type" value="Genomic_DNA"/>
</dbReference>
<gene>
    <name evidence="1" type="ORF">EVA_17084</name>
</gene>
<evidence type="ECO:0000313" key="1">
    <source>
        <dbReference type="EMBL" id="EJW94808.1"/>
    </source>
</evidence>
<sequence>MTPSRAVWFRVNTSRPLKRVLKIHSRLVCSLVTPSLT</sequence>
<name>J9FK54_9ZZZZ</name>
<protein>
    <submittedName>
        <fullName evidence="1">Uncharacterized protein</fullName>
    </submittedName>
</protein>
<accession>J9FK54</accession>
<dbReference type="AlphaFoldDB" id="J9FK54"/>
<comment type="caution">
    <text evidence="1">The sequence shown here is derived from an EMBL/GenBank/DDBJ whole genome shotgun (WGS) entry which is preliminary data.</text>
</comment>